<dbReference type="InterPro" id="IPR050464">
    <property type="entry name" value="Zeta_carotene_desat/Oxidored"/>
</dbReference>
<dbReference type="GO" id="GO:0004729">
    <property type="term" value="F:oxygen-dependent protoporphyrinogen oxidase activity"/>
    <property type="evidence" value="ECO:0007669"/>
    <property type="project" value="UniProtKB-UniRule"/>
</dbReference>
<dbReference type="Pfam" id="PF01593">
    <property type="entry name" value="Amino_oxidase"/>
    <property type="match status" value="1"/>
</dbReference>
<evidence type="ECO:0000256" key="6">
    <source>
        <dbReference type="ARBA" id="ARBA00019046"/>
    </source>
</evidence>
<evidence type="ECO:0000256" key="2">
    <source>
        <dbReference type="ARBA" id="ARBA00001974"/>
    </source>
</evidence>
<keyword evidence="10 11" id="KW-0350">Heme biosynthesis</keyword>
<dbReference type="InterPro" id="IPR002937">
    <property type="entry name" value="Amino_oxidase"/>
</dbReference>
<comment type="subcellular location">
    <subcellularLocation>
        <location evidence="11">Cytoplasm</location>
    </subcellularLocation>
</comment>
<dbReference type="SUPFAM" id="SSF54373">
    <property type="entry name" value="FAD-linked reductases, C-terminal domain"/>
    <property type="match status" value="1"/>
</dbReference>
<dbReference type="EMBL" id="RBZN01000034">
    <property type="protein sequence ID" value="RKQ15127.1"/>
    <property type="molecule type" value="Genomic_DNA"/>
</dbReference>
<reference evidence="13 14" key="1">
    <citation type="journal article" date="2016" name="Antonie Van Leeuwenhoek">
        <title>Lysinibacillus endophyticus sp. nov., an indole-3-acetic acid producing endophytic bacterium isolated from corn root (Zea mays cv. Xinken-5).</title>
        <authorList>
            <person name="Yu J."/>
            <person name="Guan X."/>
            <person name="Liu C."/>
            <person name="Xiang W."/>
            <person name="Yu Z."/>
            <person name="Liu X."/>
            <person name="Wang G."/>
        </authorList>
    </citation>
    <scope>NUCLEOTIDE SEQUENCE [LARGE SCALE GENOMIC DNA]</scope>
    <source>
        <strain evidence="13 14">DSM 100506</strain>
    </source>
</reference>
<dbReference type="PANTHER" id="PTHR42923">
    <property type="entry name" value="PROTOPORPHYRINOGEN OXIDASE"/>
    <property type="match status" value="1"/>
</dbReference>
<comment type="function">
    <text evidence="11">Involved in coproporphyrin-dependent heme b biosynthesis. Catalyzes the oxidation of coproporphyrinogen III to coproporphyrin III.</text>
</comment>
<evidence type="ECO:0000256" key="5">
    <source>
        <dbReference type="ARBA" id="ARBA00012402"/>
    </source>
</evidence>
<keyword evidence="14" id="KW-1185">Reference proteome</keyword>
<dbReference type="Proteomes" id="UP000272238">
    <property type="component" value="Unassembled WGS sequence"/>
</dbReference>
<evidence type="ECO:0000259" key="12">
    <source>
        <dbReference type="Pfam" id="PF01593"/>
    </source>
</evidence>
<evidence type="ECO:0000256" key="1">
    <source>
        <dbReference type="ARBA" id="ARBA00001755"/>
    </source>
</evidence>
<keyword evidence="7 11" id="KW-0285">Flavoprotein</keyword>
<evidence type="ECO:0000256" key="10">
    <source>
        <dbReference type="ARBA" id="ARBA00023133"/>
    </source>
</evidence>
<dbReference type="NCBIfam" id="TIGR00562">
    <property type="entry name" value="proto_IX_ox"/>
    <property type="match status" value="1"/>
</dbReference>
<gene>
    <name evidence="13" type="primary">hemG</name>
    <name evidence="13" type="ORF">D8M03_12620</name>
</gene>
<comment type="pathway">
    <text evidence="3 11">Porphyrin-containing compound metabolism; protoheme biosynthesis.</text>
</comment>
<dbReference type="AlphaFoldDB" id="A0A494YYA8"/>
<dbReference type="Gene3D" id="3.50.50.60">
    <property type="entry name" value="FAD/NAD(P)-binding domain"/>
    <property type="match status" value="1"/>
</dbReference>
<comment type="caution">
    <text evidence="13">The sequence shown here is derived from an EMBL/GenBank/DDBJ whole genome shotgun (WGS) entry which is preliminary data.</text>
</comment>
<evidence type="ECO:0000313" key="13">
    <source>
        <dbReference type="EMBL" id="RKQ15127.1"/>
    </source>
</evidence>
<dbReference type="InterPro" id="IPR004572">
    <property type="entry name" value="Protoporphyrinogen_oxidase"/>
</dbReference>
<protein>
    <recommendedName>
        <fullName evidence="6 11">Coproporphyrinogen III oxidase</fullName>
        <ecNumber evidence="5 11">1.3.3.15</ecNumber>
    </recommendedName>
</protein>
<evidence type="ECO:0000256" key="9">
    <source>
        <dbReference type="ARBA" id="ARBA00023002"/>
    </source>
</evidence>
<keyword evidence="8 11" id="KW-0274">FAD</keyword>
<dbReference type="Gene3D" id="1.10.3110.10">
    <property type="entry name" value="protoporphyrinogen ix oxidase, domain 3"/>
    <property type="match status" value="1"/>
</dbReference>
<evidence type="ECO:0000256" key="4">
    <source>
        <dbReference type="ARBA" id="ARBA00008310"/>
    </source>
</evidence>
<evidence type="ECO:0000313" key="14">
    <source>
        <dbReference type="Proteomes" id="UP000272238"/>
    </source>
</evidence>
<dbReference type="RefSeq" id="WP_121215171.1">
    <property type="nucleotide sequence ID" value="NZ_JAMYWW010000001.1"/>
</dbReference>
<keyword evidence="11" id="KW-0963">Cytoplasm</keyword>
<dbReference type="InterPro" id="IPR036188">
    <property type="entry name" value="FAD/NAD-bd_sf"/>
</dbReference>
<keyword evidence="9 11" id="KW-0560">Oxidoreductase</keyword>
<dbReference type="EC" id="1.3.3.15" evidence="5 11"/>
<name>A0A494YYA8_9BACL</name>
<sequence>MKTVVVIGGGITGLCTMYYLKRQAKENDMAIRLILAEKNPYLGGKMHTVYEQGFIMETGADSMVARHPSVLKLVKELDFESELVYNETGISYIHTNNELHAIPAGSTFGIPMSVESLNSSTLISEEGKKRVLQDFELPNTKFTKENSIGEFLEYFLGKEIVEKQIAPVLAGVYSGDLYQLSLASTLPYLVDYKNEYGSIIKGFEVNREQFDKAANKKFVSFKKGLSSLINRLEEMLPEVEFYKNTATTEVTKNSNGYNVTFDNGESIQTDVVVLAVPNNVVRNLLKDKQLESDLEKFTNGSAITMYLGFDIPDAVLPADGTGFIVSHNSDLVCNASTWTSRKWKHTSENGNLLVRLFYKSNNPKYEELVAMTDEELTKVALEDIRLSLNIEEKPVVVNIEKWINAMPKYDLAHNETLQVVLDKLDSQYPNLFVAGCSYFGVGIGACIENGKNTAEKAIKALK</sequence>
<evidence type="ECO:0000256" key="11">
    <source>
        <dbReference type="RuleBase" id="RU364052"/>
    </source>
</evidence>
<dbReference type="GO" id="GO:0005737">
    <property type="term" value="C:cytoplasm"/>
    <property type="evidence" value="ECO:0007669"/>
    <property type="project" value="UniProtKB-SubCell"/>
</dbReference>
<dbReference type="SUPFAM" id="SSF51905">
    <property type="entry name" value="FAD/NAD(P)-binding domain"/>
    <property type="match status" value="1"/>
</dbReference>
<feature type="domain" description="Amine oxidase" evidence="12">
    <location>
        <begin position="11"/>
        <end position="456"/>
    </location>
</feature>
<dbReference type="OrthoDB" id="9805195at2"/>
<comment type="cofactor">
    <cofactor evidence="2 11">
        <name>FAD</name>
        <dbReference type="ChEBI" id="CHEBI:57692"/>
    </cofactor>
</comment>
<evidence type="ECO:0000256" key="7">
    <source>
        <dbReference type="ARBA" id="ARBA00022630"/>
    </source>
</evidence>
<organism evidence="13 14">
    <name type="scientific">Ureibacillus endophyticus</name>
    <dbReference type="NCBI Taxonomy" id="1978490"/>
    <lineage>
        <taxon>Bacteria</taxon>
        <taxon>Bacillati</taxon>
        <taxon>Bacillota</taxon>
        <taxon>Bacilli</taxon>
        <taxon>Bacillales</taxon>
        <taxon>Caryophanaceae</taxon>
        <taxon>Ureibacillus</taxon>
    </lineage>
</organism>
<proteinExistence type="inferred from homology"/>
<comment type="similarity">
    <text evidence="4 11">Belongs to the protoporphyrinogen/coproporphyrinogen oxidase family. Coproporphyrinogen III oxidase subfamily.</text>
</comment>
<dbReference type="UniPathway" id="UPA00252"/>
<evidence type="ECO:0000256" key="8">
    <source>
        <dbReference type="ARBA" id="ARBA00022827"/>
    </source>
</evidence>
<dbReference type="PANTHER" id="PTHR42923:SF3">
    <property type="entry name" value="PROTOPORPHYRINOGEN OXIDASE"/>
    <property type="match status" value="1"/>
</dbReference>
<dbReference type="GO" id="GO:0006783">
    <property type="term" value="P:heme biosynthetic process"/>
    <property type="evidence" value="ECO:0007669"/>
    <property type="project" value="UniProtKB-UniRule"/>
</dbReference>
<accession>A0A494YYA8</accession>
<dbReference type="Gene3D" id="3.90.660.20">
    <property type="entry name" value="Protoporphyrinogen oxidase, mitochondrial, domain 2"/>
    <property type="match status" value="1"/>
</dbReference>
<evidence type="ECO:0000256" key="3">
    <source>
        <dbReference type="ARBA" id="ARBA00004744"/>
    </source>
</evidence>
<comment type="catalytic activity">
    <reaction evidence="1">
        <text>coproporphyrinogen III + 3 O2 = coproporphyrin III + 3 H2O2</text>
        <dbReference type="Rhea" id="RHEA:43436"/>
        <dbReference type="ChEBI" id="CHEBI:15379"/>
        <dbReference type="ChEBI" id="CHEBI:16240"/>
        <dbReference type="ChEBI" id="CHEBI:57309"/>
        <dbReference type="ChEBI" id="CHEBI:131725"/>
        <dbReference type="EC" id="1.3.3.15"/>
    </reaction>
    <physiologicalReaction direction="left-to-right" evidence="1">
        <dbReference type="Rhea" id="RHEA:43437"/>
    </physiologicalReaction>
</comment>